<comment type="caution">
    <text evidence="4">The sequence shown here is derived from an EMBL/GenBank/DDBJ whole genome shotgun (WGS) entry which is preliminary data.</text>
</comment>
<dbReference type="AlphaFoldDB" id="A0A150QXR0"/>
<accession>A0A150QXR0</accession>
<reference evidence="4 5" key="1">
    <citation type="submission" date="2014-02" db="EMBL/GenBank/DDBJ databases">
        <title>The small core and large imbalanced accessory genome model reveals a collaborative survival strategy of Sorangium cellulosum strains in nature.</title>
        <authorList>
            <person name="Han K."/>
            <person name="Peng R."/>
            <person name="Blom J."/>
            <person name="Li Y.-Z."/>
        </authorList>
    </citation>
    <scope>NUCLEOTIDE SEQUENCE [LARGE SCALE GENOMIC DNA]</scope>
    <source>
        <strain evidence="4 5">So0008-312</strain>
    </source>
</reference>
<dbReference type="CDD" id="cd00156">
    <property type="entry name" value="REC"/>
    <property type="match status" value="1"/>
</dbReference>
<feature type="domain" description="Response regulatory" evidence="3">
    <location>
        <begin position="25"/>
        <end position="147"/>
    </location>
</feature>
<protein>
    <recommendedName>
        <fullName evidence="3">Response regulatory domain-containing protein</fullName>
    </recommendedName>
</protein>
<dbReference type="InterPro" id="IPR011006">
    <property type="entry name" value="CheY-like_superfamily"/>
</dbReference>
<feature type="modified residue" description="4-aspartylphosphate" evidence="2">
    <location>
        <position position="82"/>
    </location>
</feature>
<evidence type="ECO:0000259" key="3">
    <source>
        <dbReference type="PROSITE" id="PS50110"/>
    </source>
</evidence>
<keyword evidence="1 2" id="KW-0597">Phosphoprotein</keyword>
<gene>
    <name evidence="4" type="ORF">BE15_32315</name>
</gene>
<dbReference type="Gene3D" id="3.40.50.2300">
    <property type="match status" value="1"/>
</dbReference>
<dbReference type="Pfam" id="PF00072">
    <property type="entry name" value="Response_reg"/>
    <property type="match status" value="1"/>
</dbReference>
<dbReference type="SMART" id="SM00448">
    <property type="entry name" value="REC"/>
    <property type="match status" value="1"/>
</dbReference>
<dbReference type="PANTHER" id="PTHR44591:SF3">
    <property type="entry name" value="RESPONSE REGULATORY DOMAIN-CONTAINING PROTEIN"/>
    <property type="match status" value="1"/>
</dbReference>
<dbReference type="OrthoDB" id="9788090at2"/>
<proteinExistence type="predicted"/>
<evidence type="ECO:0000256" key="2">
    <source>
        <dbReference type="PROSITE-ProRule" id="PRU00169"/>
    </source>
</evidence>
<dbReference type="SUPFAM" id="SSF52172">
    <property type="entry name" value="CheY-like"/>
    <property type="match status" value="1"/>
</dbReference>
<evidence type="ECO:0000256" key="1">
    <source>
        <dbReference type="ARBA" id="ARBA00022553"/>
    </source>
</evidence>
<dbReference type="InterPro" id="IPR001789">
    <property type="entry name" value="Sig_transdc_resp-reg_receiver"/>
</dbReference>
<dbReference type="Proteomes" id="UP000075260">
    <property type="component" value="Unassembled WGS sequence"/>
</dbReference>
<dbReference type="GO" id="GO:0000160">
    <property type="term" value="P:phosphorelay signal transduction system"/>
    <property type="evidence" value="ECO:0007669"/>
    <property type="project" value="InterPro"/>
</dbReference>
<organism evidence="4 5">
    <name type="scientific">Sorangium cellulosum</name>
    <name type="common">Polyangium cellulosum</name>
    <dbReference type="NCBI Taxonomy" id="56"/>
    <lineage>
        <taxon>Bacteria</taxon>
        <taxon>Pseudomonadati</taxon>
        <taxon>Myxococcota</taxon>
        <taxon>Polyangia</taxon>
        <taxon>Polyangiales</taxon>
        <taxon>Polyangiaceae</taxon>
        <taxon>Sorangium</taxon>
    </lineage>
</organism>
<dbReference type="EMBL" id="JEMA01000248">
    <property type="protein sequence ID" value="KYF72671.1"/>
    <property type="molecule type" value="Genomic_DNA"/>
</dbReference>
<dbReference type="RefSeq" id="WP_061606167.1">
    <property type="nucleotide sequence ID" value="NZ_JEMA01000248.1"/>
</dbReference>
<dbReference type="InterPro" id="IPR050595">
    <property type="entry name" value="Bact_response_regulator"/>
</dbReference>
<name>A0A150QXR0_SORCE</name>
<evidence type="ECO:0000313" key="5">
    <source>
        <dbReference type="Proteomes" id="UP000075260"/>
    </source>
</evidence>
<dbReference type="PANTHER" id="PTHR44591">
    <property type="entry name" value="STRESS RESPONSE REGULATOR PROTEIN 1"/>
    <property type="match status" value="1"/>
</dbReference>
<evidence type="ECO:0000313" key="4">
    <source>
        <dbReference type="EMBL" id="KYF72671.1"/>
    </source>
</evidence>
<sequence>MNLTESWIGDKPLVPPCGLFGKGQRILLAEDDDDMRATLALALRRDGFEVSEARNGLELLDKVAPWLGGQEPPEPIDAIVSDIQLPCFSGMEILEGLSELRRRPPVILITAFGDPHLHAAARSLGASAVFEKPFDLDDLRSALFNLKDSAKDSAKDAPGFDGGF</sequence>
<dbReference type="PROSITE" id="PS50110">
    <property type="entry name" value="RESPONSE_REGULATORY"/>
    <property type="match status" value="1"/>
</dbReference>